<accession>A0A6S6STK3</accession>
<keyword evidence="1" id="KW-0472">Membrane</keyword>
<feature type="transmembrane region" description="Helical" evidence="1">
    <location>
        <begin position="46"/>
        <end position="64"/>
    </location>
</feature>
<dbReference type="Gene3D" id="3.40.50.720">
    <property type="entry name" value="NAD(P)-binding Rossmann-like Domain"/>
    <property type="match status" value="2"/>
</dbReference>
<dbReference type="SUPFAM" id="SSF51735">
    <property type="entry name" value="NAD(P)-binding Rossmann-fold domains"/>
    <property type="match status" value="2"/>
</dbReference>
<dbReference type="Pfam" id="PF02254">
    <property type="entry name" value="TrkA_N"/>
    <property type="match status" value="2"/>
</dbReference>
<dbReference type="PROSITE" id="PS51201">
    <property type="entry name" value="RCK_N"/>
    <property type="match status" value="1"/>
</dbReference>
<keyword evidence="1" id="KW-0812">Transmembrane</keyword>
<reference evidence="3" key="1">
    <citation type="submission" date="2020-01" db="EMBL/GenBank/DDBJ databases">
        <authorList>
            <person name="Meier V. D."/>
            <person name="Meier V D."/>
        </authorList>
    </citation>
    <scope>NUCLEOTIDE SEQUENCE</scope>
    <source>
        <strain evidence="3">HLG_WM_MAG_07</strain>
    </source>
</reference>
<keyword evidence="3" id="KW-0406">Ion transport</keyword>
<gene>
    <name evidence="3" type="ORF">HELGO_WM12070</name>
</gene>
<keyword evidence="3" id="KW-0407">Ion channel</keyword>
<dbReference type="SUPFAM" id="SSF81324">
    <property type="entry name" value="Voltage-gated potassium channels"/>
    <property type="match status" value="1"/>
</dbReference>
<proteinExistence type="predicted"/>
<dbReference type="GO" id="GO:0006813">
    <property type="term" value="P:potassium ion transport"/>
    <property type="evidence" value="ECO:0007669"/>
    <property type="project" value="InterPro"/>
</dbReference>
<sequence>MPNLVYILFRRLRSPLIALIVVYAIFILGFVLIPGANGNPMSFFDAFYFVSFMGTTIGFGEISASELPFTYPQRAWTLLAIYATVITWLYGIGSLLSILQDPAFRRLMRRNKFIANVLEIREPFYIICGYGETGKQLVHALAEEGIRSVVIDPNEDRINELELADLGMQPLGIVDDAARSEVLKNAGVTHDWCRGVVSLASDDNVNLTVAIAVQLLNPKARLIARAESPETENNILSFGANEVINPFETFAERLALAIRVPSLFILFEWMSGVPGESLVKPFFIPKGYWVCCGFGRFGQAIYSHLTDADINVNVIEADPSIRDVPSGSVLGRPTEASSLKKAGIKDAVGIIAGTDNDADNLSTVMTALEMNKEIFLVARQSRNQNDAIFQAANIDLIMQRGDVIAHKIFALIRTPLLGDFLRIASRFKEEKANVLVSRVIGVVDEESPKVWEFVIDEAHAPALAELVEQQQVIVADLFKDPRDRSQNLMAMPLFLKRGKGNVMLPEDNRLLHKGDRLLMCGSTLSRSLMQWTTRNSKVLEYVLTGEENPQGYIWNWINRVRKEKRASTSRDVIDEIEEVFEKLDSDKSPK</sequence>
<keyword evidence="3" id="KW-0813">Transport</keyword>
<dbReference type="GO" id="GO:0034220">
    <property type="term" value="P:monoatomic ion transmembrane transport"/>
    <property type="evidence" value="ECO:0007669"/>
    <property type="project" value="UniProtKB-KW"/>
</dbReference>
<dbReference type="PANTHER" id="PTHR43833">
    <property type="entry name" value="POTASSIUM CHANNEL PROTEIN 2-RELATED-RELATED"/>
    <property type="match status" value="1"/>
</dbReference>
<dbReference type="InterPro" id="IPR050721">
    <property type="entry name" value="Trk_Ktr_HKT_K-transport"/>
</dbReference>
<dbReference type="AlphaFoldDB" id="A0A6S6STK3"/>
<name>A0A6S6STK3_9GAMM</name>
<feature type="domain" description="RCK N-terminal" evidence="2">
    <location>
        <begin position="122"/>
        <end position="245"/>
    </location>
</feature>
<feature type="transmembrane region" description="Helical" evidence="1">
    <location>
        <begin position="76"/>
        <end position="99"/>
    </location>
</feature>
<evidence type="ECO:0000259" key="2">
    <source>
        <dbReference type="PROSITE" id="PS51201"/>
    </source>
</evidence>
<organism evidence="3">
    <name type="scientific">uncultured Thiotrichaceae bacterium</name>
    <dbReference type="NCBI Taxonomy" id="298394"/>
    <lineage>
        <taxon>Bacteria</taxon>
        <taxon>Pseudomonadati</taxon>
        <taxon>Pseudomonadota</taxon>
        <taxon>Gammaproteobacteria</taxon>
        <taxon>Thiotrichales</taxon>
        <taxon>Thiotrichaceae</taxon>
        <taxon>environmental samples</taxon>
    </lineage>
</organism>
<dbReference type="InterPro" id="IPR036291">
    <property type="entry name" value="NAD(P)-bd_dom_sf"/>
</dbReference>
<keyword evidence="1" id="KW-1133">Transmembrane helix</keyword>
<protein>
    <submittedName>
        <fullName evidence="3">Potassium channel protein</fullName>
    </submittedName>
</protein>
<dbReference type="EMBL" id="CACVAY010000029">
    <property type="protein sequence ID" value="CAA6805910.1"/>
    <property type="molecule type" value="Genomic_DNA"/>
</dbReference>
<evidence type="ECO:0000313" key="3">
    <source>
        <dbReference type="EMBL" id="CAA6805910.1"/>
    </source>
</evidence>
<dbReference type="Gene3D" id="1.10.287.70">
    <property type="match status" value="1"/>
</dbReference>
<dbReference type="InterPro" id="IPR003148">
    <property type="entry name" value="RCK_N"/>
</dbReference>
<evidence type="ECO:0000256" key="1">
    <source>
        <dbReference type="SAM" id="Phobius"/>
    </source>
</evidence>
<feature type="transmembrane region" description="Helical" evidence="1">
    <location>
        <begin position="12"/>
        <end position="34"/>
    </location>
</feature>